<evidence type="ECO:0000256" key="6">
    <source>
        <dbReference type="SAM" id="MobiDB-lite"/>
    </source>
</evidence>
<dbReference type="GO" id="GO:0015244">
    <property type="term" value="F:fluconazole transmembrane transporter activity"/>
    <property type="evidence" value="ECO:0007669"/>
    <property type="project" value="TreeGrafter"/>
</dbReference>
<evidence type="ECO:0000313" key="8">
    <source>
        <dbReference type="EMBL" id="KAF7555348.1"/>
    </source>
</evidence>
<evidence type="ECO:0000256" key="4">
    <source>
        <dbReference type="ARBA" id="ARBA00023136"/>
    </source>
</evidence>
<keyword evidence="5" id="KW-0325">Glycoprotein</keyword>
<evidence type="ECO:0000256" key="5">
    <source>
        <dbReference type="ARBA" id="ARBA00023180"/>
    </source>
</evidence>
<keyword evidence="4 7" id="KW-0472">Membrane</keyword>
<keyword evidence="3 7" id="KW-1133">Transmembrane helix</keyword>
<feature type="transmembrane region" description="Helical" evidence="7">
    <location>
        <begin position="252"/>
        <end position="270"/>
    </location>
</feature>
<dbReference type="SUPFAM" id="SSF103473">
    <property type="entry name" value="MFS general substrate transporter"/>
    <property type="match status" value="1"/>
</dbReference>
<evidence type="ECO:0000313" key="9">
    <source>
        <dbReference type="Proteomes" id="UP000722485"/>
    </source>
</evidence>
<dbReference type="InterPro" id="IPR036259">
    <property type="entry name" value="MFS_trans_sf"/>
</dbReference>
<comment type="subcellular location">
    <subcellularLocation>
        <location evidence="1">Membrane</location>
        <topology evidence="1">Multi-pass membrane protein</topology>
    </subcellularLocation>
</comment>
<evidence type="ECO:0000256" key="2">
    <source>
        <dbReference type="ARBA" id="ARBA00022692"/>
    </source>
</evidence>
<feature type="transmembrane region" description="Helical" evidence="7">
    <location>
        <begin position="153"/>
        <end position="176"/>
    </location>
</feature>
<dbReference type="OrthoDB" id="3357846at2759"/>
<protein>
    <recommendedName>
        <fullName evidence="10">Major facilitator superfamily (MFS) profile domain-containing protein</fullName>
    </recommendedName>
</protein>
<dbReference type="Pfam" id="PF07690">
    <property type="entry name" value="MFS_1"/>
    <property type="match status" value="1"/>
</dbReference>
<evidence type="ECO:0000256" key="3">
    <source>
        <dbReference type="ARBA" id="ARBA00022989"/>
    </source>
</evidence>
<reference evidence="8" key="1">
    <citation type="submission" date="2020-03" db="EMBL/GenBank/DDBJ databases">
        <title>Draft Genome Sequence of Cylindrodendrum hubeiense.</title>
        <authorList>
            <person name="Buettner E."/>
            <person name="Kellner H."/>
        </authorList>
    </citation>
    <scope>NUCLEOTIDE SEQUENCE</scope>
    <source>
        <strain evidence="8">IHI 201604</strain>
    </source>
</reference>
<feature type="compositionally biased region" description="Polar residues" evidence="6">
    <location>
        <begin position="55"/>
        <end position="75"/>
    </location>
</feature>
<gene>
    <name evidence="8" type="ORF">G7Z17_g2207</name>
</gene>
<name>A0A9P5HI34_9HYPO</name>
<dbReference type="PANTHER" id="PTHR23502:SF23">
    <property type="entry name" value="FLUCONAZOLE RESISTANCE PROTEIN 1"/>
    <property type="match status" value="1"/>
</dbReference>
<comment type="caution">
    <text evidence="8">The sequence shown here is derived from an EMBL/GenBank/DDBJ whole genome shotgun (WGS) entry which is preliminary data.</text>
</comment>
<dbReference type="GO" id="GO:0005886">
    <property type="term" value="C:plasma membrane"/>
    <property type="evidence" value="ECO:0007669"/>
    <property type="project" value="TreeGrafter"/>
</dbReference>
<sequence length="765" mass="83108">MLDLIREAPIGQAIRLISRNRLLQYPEENAGFQLPPQYAAQLKQSEQATEKDQSPDSNGVLPNSTESSDAGSSGYFQGDGDDVENLGTIRTVNSIRTAPYSNEQMRAEQQLNLQQTKSLPINPQKTSDGIILVDWYTTDDPANPQNWSPSKKYFIVFVLCFYTWTVYCAGPIYAAAEGGIQEHFGVSPVASTLGLSLYVLAYGLGDLLFSPLTEIPVVGRNSVYYLTFIVFWILSFPEAIIDSFGGLLALRFWLGFFGSPALANGGATVGDMFSLVNIPYGLSWWVFSAWAGPAFGPLLGGFAAQAKGWRWPLWEIVWMASPALIFLLTLMPETSTSNILLRRARRLRQLTGDSRLQSQSEIEQRHMKASDILSSALVKPMEIMFKDPSILFVHLYTGYFYGVFYTFFEVFPIVFPGFYGFDLAQTGLTFLSCLIGVIIALGCYFAYLYFYMVPDNIKNGFREQEHRLVPAIVDPRIADTRASSISEAVATISSEASPTTSTEAVATISSETSPTTSSEVLPTTSTEAVATISYGSFVSSASEGITTTSSEAATSTFSLSNAAIYSDETKSSETITTTSSVTVISSSTTGSSSPVVPSAPAIAYFNVLAGVSASGGPAPDTILKTYPNPKDGKPLQFNSVFAPSTAIFSIEASTGRLLLENGKYVCVNYDTDHTPGSLTLCTTEDIAVNSYVTCEQPIPGESLACTATAGNCPTISTCERIGDTNHQFYTLYLSGGLGYYLRMGRPTSYGYFDKYVPIDLKAQFV</sequence>
<proteinExistence type="predicted"/>
<feature type="transmembrane region" description="Helical" evidence="7">
    <location>
        <begin position="389"/>
        <end position="408"/>
    </location>
</feature>
<dbReference type="Proteomes" id="UP000722485">
    <property type="component" value="Unassembled WGS sequence"/>
</dbReference>
<feature type="transmembrane region" description="Helical" evidence="7">
    <location>
        <begin position="282"/>
        <end position="304"/>
    </location>
</feature>
<dbReference type="EMBL" id="JAANBB010000021">
    <property type="protein sequence ID" value="KAF7555348.1"/>
    <property type="molecule type" value="Genomic_DNA"/>
</dbReference>
<organism evidence="8 9">
    <name type="scientific">Cylindrodendrum hubeiense</name>
    <dbReference type="NCBI Taxonomy" id="595255"/>
    <lineage>
        <taxon>Eukaryota</taxon>
        <taxon>Fungi</taxon>
        <taxon>Dikarya</taxon>
        <taxon>Ascomycota</taxon>
        <taxon>Pezizomycotina</taxon>
        <taxon>Sordariomycetes</taxon>
        <taxon>Hypocreomycetidae</taxon>
        <taxon>Hypocreales</taxon>
        <taxon>Nectriaceae</taxon>
        <taxon>Cylindrodendrum</taxon>
    </lineage>
</organism>
<keyword evidence="9" id="KW-1185">Reference proteome</keyword>
<dbReference type="PANTHER" id="PTHR23502">
    <property type="entry name" value="MAJOR FACILITATOR SUPERFAMILY"/>
    <property type="match status" value="1"/>
</dbReference>
<dbReference type="GO" id="GO:1990961">
    <property type="term" value="P:xenobiotic detoxification by transmembrane export across the plasma membrane"/>
    <property type="evidence" value="ECO:0007669"/>
    <property type="project" value="TreeGrafter"/>
</dbReference>
<evidence type="ECO:0008006" key="10">
    <source>
        <dbReference type="Google" id="ProtNLM"/>
    </source>
</evidence>
<feature type="transmembrane region" description="Helical" evidence="7">
    <location>
        <begin position="188"/>
        <end position="210"/>
    </location>
</feature>
<feature type="region of interest" description="Disordered" evidence="6">
    <location>
        <begin position="41"/>
        <end position="85"/>
    </location>
</feature>
<feature type="transmembrane region" description="Helical" evidence="7">
    <location>
        <begin position="316"/>
        <end position="341"/>
    </location>
</feature>
<keyword evidence="2 7" id="KW-0812">Transmembrane</keyword>
<feature type="transmembrane region" description="Helical" evidence="7">
    <location>
        <begin position="428"/>
        <end position="452"/>
    </location>
</feature>
<dbReference type="Gene3D" id="1.20.1250.20">
    <property type="entry name" value="MFS general substrate transporter like domains"/>
    <property type="match status" value="1"/>
</dbReference>
<dbReference type="InterPro" id="IPR011701">
    <property type="entry name" value="MFS"/>
</dbReference>
<feature type="transmembrane region" description="Helical" evidence="7">
    <location>
        <begin position="222"/>
        <end position="240"/>
    </location>
</feature>
<dbReference type="AlphaFoldDB" id="A0A9P5HI34"/>
<evidence type="ECO:0000256" key="1">
    <source>
        <dbReference type="ARBA" id="ARBA00004141"/>
    </source>
</evidence>
<evidence type="ECO:0000256" key="7">
    <source>
        <dbReference type="SAM" id="Phobius"/>
    </source>
</evidence>
<accession>A0A9P5HI34</accession>